<feature type="transmembrane region" description="Helical" evidence="7">
    <location>
        <begin position="85"/>
        <end position="107"/>
    </location>
</feature>
<evidence type="ECO:0000313" key="9">
    <source>
        <dbReference type="EMBL" id="MFC4033469.1"/>
    </source>
</evidence>
<evidence type="ECO:0000256" key="1">
    <source>
        <dbReference type="ARBA" id="ARBA00004651"/>
    </source>
</evidence>
<gene>
    <name evidence="9" type="ORF">ACFO3J_18570</name>
</gene>
<dbReference type="InterPro" id="IPR050171">
    <property type="entry name" value="MFS_Transporters"/>
</dbReference>
<comment type="caution">
    <text evidence="9">The sequence shown here is derived from an EMBL/GenBank/DDBJ whole genome shotgun (WGS) entry which is preliminary data.</text>
</comment>
<keyword evidence="4 7" id="KW-0812">Transmembrane</keyword>
<name>A0ABV8HN81_9ACTN</name>
<comment type="subcellular location">
    <subcellularLocation>
        <location evidence="1">Cell membrane</location>
        <topology evidence="1">Multi-pass membrane protein</topology>
    </subcellularLocation>
</comment>
<sequence>MPGGSVGVRLAVMAMIDAVGTGAFLAVSVPFITRSVHLSSGDLGVGLTVAAAIALATAIPIGILADRIGPKKVLVGVSLWRGACFLVYPFIHNLWQFLVVVCLLGLVDKSAAPMEQALVGQAVPTEERVRVIAVLRSMRNVGFTVGAMLGGIGLLIGTRTGYTSILLVNAASFVVLATLASRLPLLNAPAANLRRRFSGKVLRDGSFLSFSGINAVLTMHMTLLSIGLPLWIVGHTKVSPALIAPLLAVNTVLAVLLQLRASRGTDTIPGATRALVRAGLSLAACCLLLIAVPKVPVGVAVGVLLLAMIALTGGELWQSAGGWGGSYLLAVPGQEGVYLSVFWLSVAVQQIAAPVLLSVVVTAGTTGWTVLAVVFALSGLAAPAIGRWAQAQEALREQPEPSPTPAT</sequence>
<feature type="transmembrane region" description="Helical" evidence="7">
    <location>
        <begin position="207"/>
        <end position="232"/>
    </location>
</feature>
<dbReference type="Gene3D" id="1.20.1250.20">
    <property type="entry name" value="MFS general substrate transporter like domains"/>
    <property type="match status" value="2"/>
</dbReference>
<dbReference type="InterPro" id="IPR036259">
    <property type="entry name" value="MFS_trans_sf"/>
</dbReference>
<keyword evidence="2" id="KW-0813">Transport</keyword>
<dbReference type="EMBL" id="JBHSBB010000013">
    <property type="protein sequence ID" value="MFC4033469.1"/>
    <property type="molecule type" value="Genomic_DNA"/>
</dbReference>
<evidence type="ECO:0000256" key="2">
    <source>
        <dbReference type="ARBA" id="ARBA00022448"/>
    </source>
</evidence>
<dbReference type="PANTHER" id="PTHR23517:SF2">
    <property type="entry name" value="MULTIDRUG RESISTANCE PROTEIN MDTH"/>
    <property type="match status" value="1"/>
</dbReference>
<evidence type="ECO:0000256" key="5">
    <source>
        <dbReference type="ARBA" id="ARBA00022989"/>
    </source>
</evidence>
<dbReference type="SUPFAM" id="SSF103473">
    <property type="entry name" value="MFS general substrate transporter"/>
    <property type="match status" value="1"/>
</dbReference>
<evidence type="ECO:0000256" key="3">
    <source>
        <dbReference type="ARBA" id="ARBA00022475"/>
    </source>
</evidence>
<evidence type="ECO:0000256" key="6">
    <source>
        <dbReference type="ARBA" id="ARBA00023136"/>
    </source>
</evidence>
<accession>A0ABV8HN81</accession>
<feature type="transmembrane region" description="Helical" evidence="7">
    <location>
        <begin position="43"/>
        <end position="65"/>
    </location>
</feature>
<feature type="transmembrane region" description="Helical" evidence="7">
    <location>
        <begin position="6"/>
        <end position="31"/>
    </location>
</feature>
<feature type="transmembrane region" description="Helical" evidence="7">
    <location>
        <begin position="337"/>
        <end position="361"/>
    </location>
</feature>
<feature type="transmembrane region" description="Helical" evidence="7">
    <location>
        <begin position="271"/>
        <end position="291"/>
    </location>
</feature>
<proteinExistence type="predicted"/>
<keyword evidence="5 7" id="KW-1133">Transmembrane helix</keyword>
<dbReference type="InterPro" id="IPR011701">
    <property type="entry name" value="MFS"/>
</dbReference>
<dbReference type="Pfam" id="PF07690">
    <property type="entry name" value="MFS_1"/>
    <property type="match status" value="1"/>
</dbReference>
<reference evidence="10" key="1">
    <citation type="journal article" date="2019" name="Int. J. Syst. Evol. Microbiol.">
        <title>The Global Catalogue of Microorganisms (GCM) 10K type strain sequencing project: providing services to taxonomists for standard genome sequencing and annotation.</title>
        <authorList>
            <consortium name="The Broad Institute Genomics Platform"/>
            <consortium name="The Broad Institute Genome Sequencing Center for Infectious Disease"/>
            <person name="Wu L."/>
            <person name="Ma J."/>
        </authorList>
    </citation>
    <scope>NUCLEOTIDE SEQUENCE [LARGE SCALE GENOMIC DNA]</scope>
    <source>
        <strain evidence="10">CGMCC 4.7237</strain>
    </source>
</reference>
<dbReference type="InterPro" id="IPR020846">
    <property type="entry name" value="MFS_dom"/>
</dbReference>
<dbReference type="PANTHER" id="PTHR23517">
    <property type="entry name" value="RESISTANCE PROTEIN MDTM, PUTATIVE-RELATED-RELATED"/>
    <property type="match status" value="1"/>
</dbReference>
<organism evidence="9 10">
    <name type="scientific">Streptomyces polygonati</name>
    <dbReference type="NCBI Taxonomy" id="1617087"/>
    <lineage>
        <taxon>Bacteria</taxon>
        <taxon>Bacillati</taxon>
        <taxon>Actinomycetota</taxon>
        <taxon>Actinomycetes</taxon>
        <taxon>Kitasatosporales</taxon>
        <taxon>Streptomycetaceae</taxon>
        <taxon>Streptomyces</taxon>
    </lineage>
</organism>
<evidence type="ECO:0000259" key="8">
    <source>
        <dbReference type="PROSITE" id="PS50850"/>
    </source>
</evidence>
<feature type="transmembrane region" description="Helical" evidence="7">
    <location>
        <begin position="140"/>
        <end position="158"/>
    </location>
</feature>
<evidence type="ECO:0000256" key="4">
    <source>
        <dbReference type="ARBA" id="ARBA00022692"/>
    </source>
</evidence>
<dbReference type="PROSITE" id="PS50850">
    <property type="entry name" value="MFS"/>
    <property type="match status" value="1"/>
</dbReference>
<evidence type="ECO:0000256" key="7">
    <source>
        <dbReference type="SAM" id="Phobius"/>
    </source>
</evidence>
<dbReference type="RefSeq" id="WP_386430562.1">
    <property type="nucleotide sequence ID" value="NZ_JBHSBB010000013.1"/>
</dbReference>
<protein>
    <submittedName>
        <fullName evidence="9">MFS transporter</fullName>
    </submittedName>
</protein>
<feature type="domain" description="Major facilitator superfamily (MFS) profile" evidence="8">
    <location>
        <begin position="6"/>
        <end position="407"/>
    </location>
</feature>
<feature type="transmembrane region" description="Helical" evidence="7">
    <location>
        <begin position="164"/>
        <end position="186"/>
    </location>
</feature>
<keyword evidence="3" id="KW-1003">Cell membrane</keyword>
<keyword evidence="10" id="KW-1185">Reference proteome</keyword>
<keyword evidence="6 7" id="KW-0472">Membrane</keyword>
<dbReference type="Proteomes" id="UP001595765">
    <property type="component" value="Unassembled WGS sequence"/>
</dbReference>
<feature type="transmembrane region" description="Helical" evidence="7">
    <location>
        <begin position="238"/>
        <end position="259"/>
    </location>
</feature>
<evidence type="ECO:0000313" key="10">
    <source>
        <dbReference type="Proteomes" id="UP001595765"/>
    </source>
</evidence>